<organism evidence="2 3">
    <name type="scientific">Anaerospora hongkongensis</name>
    <dbReference type="NCBI Taxonomy" id="244830"/>
    <lineage>
        <taxon>Bacteria</taxon>
        <taxon>Bacillati</taxon>
        <taxon>Bacillota</taxon>
        <taxon>Negativicutes</taxon>
        <taxon>Selenomonadales</taxon>
        <taxon>Sporomusaceae</taxon>
        <taxon>Anaerospora</taxon>
    </lineage>
</organism>
<name>A0A4R1Q5N2_9FIRM</name>
<keyword evidence="1" id="KW-0378">Hydrolase</keyword>
<comment type="caution">
    <text evidence="2">The sequence shown here is derived from an EMBL/GenBank/DDBJ whole genome shotgun (WGS) entry which is preliminary data.</text>
</comment>
<dbReference type="PANTHER" id="PTHR43316">
    <property type="entry name" value="HYDROLASE, HALOACID DELAHOGENASE-RELATED"/>
    <property type="match status" value="1"/>
</dbReference>
<evidence type="ECO:0000256" key="1">
    <source>
        <dbReference type="ARBA" id="ARBA00022801"/>
    </source>
</evidence>
<reference evidence="2 3" key="1">
    <citation type="submission" date="2019-03" db="EMBL/GenBank/DDBJ databases">
        <title>Genomic Encyclopedia of Type Strains, Phase IV (KMG-IV): sequencing the most valuable type-strain genomes for metagenomic binning, comparative biology and taxonomic classification.</title>
        <authorList>
            <person name="Goeker M."/>
        </authorList>
    </citation>
    <scope>NUCLEOTIDE SEQUENCE [LARGE SCALE GENOMIC DNA]</scope>
    <source>
        <strain evidence="2 3">DSM 15969</strain>
    </source>
</reference>
<dbReference type="AlphaFoldDB" id="A0A4R1Q5N2"/>
<proteinExistence type="predicted"/>
<gene>
    <name evidence="2" type="ORF">EV210_107227</name>
</gene>
<evidence type="ECO:0000313" key="2">
    <source>
        <dbReference type="EMBL" id="TCL36962.1"/>
    </source>
</evidence>
<dbReference type="InterPro" id="IPR023214">
    <property type="entry name" value="HAD_sf"/>
</dbReference>
<dbReference type="PANTHER" id="PTHR43316:SF3">
    <property type="entry name" value="HALOACID DEHALOGENASE, TYPE II (AFU_ORTHOLOGUE AFUA_2G07750)-RELATED"/>
    <property type="match status" value="1"/>
</dbReference>
<dbReference type="SFLD" id="SFLDS00003">
    <property type="entry name" value="Haloacid_Dehalogenase"/>
    <property type="match status" value="1"/>
</dbReference>
<dbReference type="GO" id="GO:0016787">
    <property type="term" value="F:hydrolase activity"/>
    <property type="evidence" value="ECO:0007669"/>
    <property type="project" value="UniProtKB-KW"/>
</dbReference>
<dbReference type="InterPro" id="IPR051540">
    <property type="entry name" value="S-2-haloacid_dehalogenase"/>
</dbReference>
<keyword evidence="3" id="KW-1185">Reference proteome</keyword>
<dbReference type="SFLD" id="SFLDG01129">
    <property type="entry name" value="C1.5:_HAD__Beta-PGM__Phosphata"/>
    <property type="match status" value="1"/>
</dbReference>
<dbReference type="Gene3D" id="3.40.50.1000">
    <property type="entry name" value="HAD superfamily/HAD-like"/>
    <property type="match status" value="1"/>
</dbReference>
<dbReference type="Proteomes" id="UP000295063">
    <property type="component" value="Unassembled WGS sequence"/>
</dbReference>
<evidence type="ECO:0000313" key="3">
    <source>
        <dbReference type="Proteomes" id="UP000295063"/>
    </source>
</evidence>
<protein>
    <submittedName>
        <fullName evidence="2">FMN phosphatase YigB (HAD superfamily)</fullName>
    </submittedName>
</protein>
<accession>A0A4R1Q5N2</accession>
<dbReference type="SUPFAM" id="SSF56784">
    <property type="entry name" value="HAD-like"/>
    <property type="match status" value="1"/>
</dbReference>
<dbReference type="Pfam" id="PF00702">
    <property type="entry name" value="Hydrolase"/>
    <property type="match status" value="1"/>
</dbReference>
<dbReference type="RefSeq" id="WP_165898889.1">
    <property type="nucleotide sequence ID" value="NZ_SLUI01000007.1"/>
</dbReference>
<dbReference type="InterPro" id="IPR036412">
    <property type="entry name" value="HAD-like_sf"/>
</dbReference>
<sequence>MKTILFDLDGTLLPMDIEQFTSDYCKQLSMFFADIIDGKSLINHVLTATAAVLQNQEERKNEAVFIEHLAQLVPGDITLYLERFAAFYDSAFLNLQEKLPPNPFIADTIRLLKEKNYRLVVATNPIFPLKANLHRIRWAGLDAQDFAYISSFENNCYCKPSSAYFREVLTTINETPENCLMVGNDVQEDLAARKLGIKTYLLEDHLIHRGGEFTTDYRGSYADFYQFAAALPPVSLG</sequence>
<dbReference type="EMBL" id="SLUI01000007">
    <property type="protein sequence ID" value="TCL36962.1"/>
    <property type="molecule type" value="Genomic_DNA"/>
</dbReference>